<keyword evidence="3" id="KW-1185">Reference proteome</keyword>
<sequence length="156" mass="17180">MSPWSSYTIPKSCSGSAIHGSMHCFGPCEVSASRGKTPQGSGSEQRKGKVLDSRLSSQDSKFGASRWAGRLSARPGEFGSELGRWGFLWNSEDKDKARSVPESYFAVLVKILSLRTEDGGKGKNKLCLDILPPKCIRIFFQQLCMDADCVNIRLDR</sequence>
<evidence type="ECO:0000313" key="2">
    <source>
        <dbReference type="EMBL" id="KAL0907061.1"/>
    </source>
</evidence>
<protein>
    <submittedName>
        <fullName evidence="2">Uncharacterized protein</fullName>
    </submittedName>
</protein>
<evidence type="ECO:0000313" key="3">
    <source>
        <dbReference type="Proteomes" id="UP001552299"/>
    </source>
</evidence>
<dbReference type="AlphaFoldDB" id="A0ABD0U9I3"/>
<dbReference type="Proteomes" id="UP001552299">
    <property type="component" value="Unassembled WGS sequence"/>
</dbReference>
<accession>A0ABD0U9I3</accession>
<reference evidence="2 3" key="1">
    <citation type="journal article" date="2024" name="Plant Biotechnol. J.">
        <title>Dendrobium thyrsiflorum genome and its molecular insights into genes involved in important horticultural traits.</title>
        <authorList>
            <person name="Chen B."/>
            <person name="Wang J.Y."/>
            <person name="Zheng P.J."/>
            <person name="Li K.L."/>
            <person name="Liang Y.M."/>
            <person name="Chen X.F."/>
            <person name="Zhang C."/>
            <person name="Zhao X."/>
            <person name="He X."/>
            <person name="Zhang G.Q."/>
            <person name="Liu Z.J."/>
            <person name="Xu Q."/>
        </authorList>
    </citation>
    <scope>NUCLEOTIDE SEQUENCE [LARGE SCALE GENOMIC DNA]</scope>
    <source>
        <strain evidence="2">GZMU011</strain>
    </source>
</reference>
<proteinExistence type="predicted"/>
<comment type="caution">
    <text evidence="2">The sequence shown here is derived from an EMBL/GenBank/DDBJ whole genome shotgun (WGS) entry which is preliminary data.</text>
</comment>
<gene>
    <name evidence="2" type="ORF">M5K25_025601</name>
</gene>
<evidence type="ECO:0000256" key="1">
    <source>
        <dbReference type="SAM" id="MobiDB-lite"/>
    </source>
</evidence>
<dbReference type="EMBL" id="JANQDX010000018">
    <property type="protein sequence ID" value="KAL0907061.1"/>
    <property type="molecule type" value="Genomic_DNA"/>
</dbReference>
<organism evidence="2 3">
    <name type="scientific">Dendrobium thyrsiflorum</name>
    <name type="common">Pinecone-like raceme dendrobium</name>
    <name type="synonym">Orchid</name>
    <dbReference type="NCBI Taxonomy" id="117978"/>
    <lineage>
        <taxon>Eukaryota</taxon>
        <taxon>Viridiplantae</taxon>
        <taxon>Streptophyta</taxon>
        <taxon>Embryophyta</taxon>
        <taxon>Tracheophyta</taxon>
        <taxon>Spermatophyta</taxon>
        <taxon>Magnoliopsida</taxon>
        <taxon>Liliopsida</taxon>
        <taxon>Asparagales</taxon>
        <taxon>Orchidaceae</taxon>
        <taxon>Epidendroideae</taxon>
        <taxon>Malaxideae</taxon>
        <taxon>Dendrobiinae</taxon>
        <taxon>Dendrobium</taxon>
    </lineage>
</organism>
<feature type="compositionally biased region" description="Polar residues" evidence="1">
    <location>
        <begin position="34"/>
        <end position="43"/>
    </location>
</feature>
<feature type="region of interest" description="Disordered" evidence="1">
    <location>
        <begin position="33"/>
        <end position="64"/>
    </location>
</feature>
<name>A0ABD0U9I3_DENTH</name>